<dbReference type="CDD" id="cd03220">
    <property type="entry name" value="ABC_KpsT_Wzt"/>
    <property type="match status" value="1"/>
</dbReference>
<evidence type="ECO:0000256" key="3">
    <source>
        <dbReference type="ARBA" id="ARBA00022741"/>
    </source>
</evidence>
<dbReference type="GO" id="GO:0016020">
    <property type="term" value="C:membrane"/>
    <property type="evidence" value="ECO:0007669"/>
    <property type="project" value="InterPro"/>
</dbReference>
<dbReference type="GO" id="GO:0016887">
    <property type="term" value="F:ATP hydrolysis activity"/>
    <property type="evidence" value="ECO:0007669"/>
    <property type="project" value="InterPro"/>
</dbReference>
<dbReference type="PANTHER" id="PTHR46743">
    <property type="entry name" value="TEICHOIC ACIDS EXPORT ATP-BINDING PROTEIN TAGH"/>
    <property type="match status" value="1"/>
</dbReference>
<keyword evidence="7" id="KW-1185">Reference proteome</keyword>
<dbReference type="GO" id="GO:0005524">
    <property type="term" value="F:ATP binding"/>
    <property type="evidence" value="ECO:0007669"/>
    <property type="project" value="UniProtKB-KW"/>
</dbReference>
<evidence type="ECO:0000259" key="5">
    <source>
        <dbReference type="PROSITE" id="PS50893"/>
    </source>
</evidence>
<dbReference type="SMART" id="SM00382">
    <property type="entry name" value="AAA"/>
    <property type="match status" value="1"/>
</dbReference>
<dbReference type="Proteomes" id="UP000007150">
    <property type="component" value="Chromosome 1"/>
</dbReference>
<evidence type="ECO:0000313" key="7">
    <source>
        <dbReference type="Proteomes" id="UP000007150"/>
    </source>
</evidence>
<dbReference type="Pfam" id="PF00005">
    <property type="entry name" value="ABC_tran"/>
    <property type="match status" value="1"/>
</dbReference>
<dbReference type="GO" id="GO:0140359">
    <property type="term" value="F:ABC-type transporter activity"/>
    <property type="evidence" value="ECO:0007669"/>
    <property type="project" value="InterPro"/>
</dbReference>
<sequence>MDLQNSQIECRPDGKERVGRQRIVFQNVSKVYRRHHFTRTVFTDLNFEINQGDSIGICGANGAGKSTLMRLIGGVEYPTSGKIHKTMTTSWPIGYGASFDRNLTGADNARFIARIYQYDPQAMLDYVEDFAQLGAYLHQPVSTYSAGMTARLAFGCSLAIRFDCYLIDEVTAAGDARFRQKSEDALRERRATGTLIMISHDPYTLQSYCTRGAVLYGGSLTFYDSVEEACEVHNALQMRVV</sequence>
<evidence type="ECO:0000256" key="2">
    <source>
        <dbReference type="ARBA" id="ARBA00022448"/>
    </source>
</evidence>
<organism evidence="6 7">
    <name type="scientific">Sphingobium chlorophenolicum L-1</name>
    <dbReference type="NCBI Taxonomy" id="690566"/>
    <lineage>
        <taxon>Bacteria</taxon>
        <taxon>Pseudomonadati</taxon>
        <taxon>Pseudomonadota</taxon>
        <taxon>Alphaproteobacteria</taxon>
        <taxon>Sphingomonadales</taxon>
        <taxon>Sphingomonadaceae</taxon>
        <taxon>Sphingobium</taxon>
    </lineage>
</organism>
<gene>
    <name evidence="6" type="ORF">Sphch_2688</name>
</gene>
<protein>
    <submittedName>
        <fullName evidence="6">Capsular-polysaccharide-transporting ATPase</fullName>
    </submittedName>
</protein>
<dbReference type="AlphaFoldDB" id="F6F0A7"/>
<keyword evidence="4" id="KW-0067">ATP-binding</keyword>
<dbReference type="PROSITE" id="PS50893">
    <property type="entry name" value="ABC_TRANSPORTER_2"/>
    <property type="match status" value="1"/>
</dbReference>
<name>F6F0A7_SPHCR</name>
<dbReference type="KEGG" id="sch:Sphch_2688"/>
<keyword evidence="2" id="KW-0813">Transport</keyword>
<evidence type="ECO:0000256" key="1">
    <source>
        <dbReference type="ARBA" id="ARBA00005417"/>
    </source>
</evidence>
<dbReference type="Gene3D" id="3.40.50.300">
    <property type="entry name" value="P-loop containing nucleotide triphosphate hydrolases"/>
    <property type="match status" value="1"/>
</dbReference>
<dbReference type="InterPro" id="IPR027417">
    <property type="entry name" value="P-loop_NTPase"/>
</dbReference>
<proteinExistence type="inferred from homology"/>
<evidence type="ECO:0000313" key="6">
    <source>
        <dbReference type="EMBL" id="AEG50331.1"/>
    </source>
</evidence>
<evidence type="ECO:0000256" key="4">
    <source>
        <dbReference type="ARBA" id="ARBA00022840"/>
    </source>
</evidence>
<dbReference type="InterPro" id="IPR050683">
    <property type="entry name" value="Bact_Polysacc_Export_ATP-bd"/>
</dbReference>
<feature type="domain" description="ABC transporter" evidence="5">
    <location>
        <begin position="23"/>
        <end position="241"/>
    </location>
</feature>
<dbReference type="PANTHER" id="PTHR46743:SF2">
    <property type="entry name" value="TEICHOIC ACIDS EXPORT ATP-BINDING PROTEIN TAGH"/>
    <property type="match status" value="1"/>
</dbReference>
<accession>F6F0A7</accession>
<reference evidence="6 7" key="1">
    <citation type="submission" date="2011-05" db="EMBL/GenBank/DDBJ databases">
        <title>Complete sequence of chromosome 1 of Sphingobium chlorophenolicum L-1.</title>
        <authorList>
            <consortium name="US DOE Joint Genome Institute"/>
            <person name="Lucas S."/>
            <person name="Han J."/>
            <person name="Lapidus A."/>
            <person name="Cheng J.-F."/>
            <person name="Goodwin L."/>
            <person name="Pitluck S."/>
            <person name="Peters L."/>
            <person name="Daligault H."/>
            <person name="Han C."/>
            <person name="Tapia R."/>
            <person name="Land M."/>
            <person name="Hauser L."/>
            <person name="Kyrpides N."/>
            <person name="Ivanova N."/>
            <person name="Pagani I."/>
            <person name="Turner P."/>
            <person name="Copley S."/>
            <person name="Woyke T."/>
        </authorList>
    </citation>
    <scope>NUCLEOTIDE SEQUENCE [LARGE SCALE GENOMIC DNA]</scope>
    <source>
        <strain evidence="6 7">L-1</strain>
    </source>
</reference>
<dbReference type="STRING" id="690566.Sphch_2688"/>
<dbReference type="RefSeq" id="WP_013848567.1">
    <property type="nucleotide sequence ID" value="NC_015593.1"/>
</dbReference>
<dbReference type="InterPro" id="IPR003439">
    <property type="entry name" value="ABC_transporter-like_ATP-bd"/>
</dbReference>
<dbReference type="EMBL" id="CP002798">
    <property type="protein sequence ID" value="AEG50331.1"/>
    <property type="molecule type" value="Genomic_DNA"/>
</dbReference>
<dbReference type="InterPro" id="IPR003593">
    <property type="entry name" value="AAA+_ATPase"/>
</dbReference>
<comment type="similarity">
    <text evidence="1">Belongs to the ABC transporter superfamily.</text>
</comment>
<dbReference type="HOGENOM" id="CLU_000604_1_2_5"/>
<dbReference type="InterPro" id="IPR015860">
    <property type="entry name" value="ABC_transpr_TagH-like"/>
</dbReference>
<dbReference type="SUPFAM" id="SSF52540">
    <property type="entry name" value="P-loop containing nucleoside triphosphate hydrolases"/>
    <property type="match status" value="1"/>
</dbReference>
<keyword evidence="3" id="KW-0547">Nucleotide-binding</keyword>